<dbReference type="Proteomes" id="UP001152795">
    <property type="component" value="Unassembled WGS sequence"/>
</dbReference>
<comment type="caution">
    <text evidence="2">The sequence shown here is derived from an EMBL/GenBank/DDBJ whole genome shotgun (WGS) entry which is preliminary data.</text>
</comment>
<dbReference type="OrthoDB" id="8045002at2759"/>
<keyword evidence="3" id="KW-1185">Reference proteome</keyword>
<dbReference type="Pfam" id="PF14291">
    <property type="entry name" value="DUF4371"/>
    <property type="match status" value="1"/>
</dbReference>
<dbReference type="PANTHER" id="PTHR45749:SF37">
    <property type="entry name" value="OS05G0311600 PROTEIN"/>
    <property type="match status" value="1"/>
</dbReference>
<evidence type="ECO:0000313" key="2">
    <source>
        <dbReference type="EMBL" id="CAB4042633.1"/>
    </source>
</evidence>
<evidence type="ECO:0000259" key="1">
    <source>
        <dbReference type="Pfam" id="PF14291"/>
    </source>
</evidence>
<proteinExistence type="predicted"/>
<dbReference type="EMBL" id="CACRXK020030510">
    <property type="protein sequence ID" value="CAB4042633.1"/>
    <property type="molecule type" value="Genomic_DNA"/>
</dbReference>
<evidence type="ECO:0000313" key="3">
    <source>
        <dbReference type="Proteomes" id="UP001152795"/>
    </source>
</evidence>
<gene>
    <name evidence="2" type="ORF">PACLA_8A006232</name>
</gene>
<name>A0A7D9K7P8_PARCT</name>
<dbReference type="InterPro" id="IPR025398">
    <property type="entry name" value="DUF4371"/>
</dbReference>
<dbReference type="PANTHER" id="PTHR45749">
    <property type="match status" value="1"/>
</dbReference>
<accession>A0A7D9K7P8</accession>
<protein>
    <recommendedName>
        <fullName evidence="1">DUF4371 domain-containing protein</fullName>
    </recommendedName>
</protein>
<dbReference type="AlphaFoldDB" id="A0A7D9K7P8"/>
<organism evidence="2 3">
    <name type="scientific">Paramuricea clavata</name>
    <name type="common">Red gorgonian</name>
    <name type="synonym">Violescent sea-whip</name>
    <dbReference type="NCBI Taxonomy" id="317549"/>
    <lineage>
        <taxon>Eukaryota</taxon>
        <taxon>Metazoa</taxon>
        <taxon>Cnidaria</taxon>
        <taxon>Anthozoa</taxon>
        <taxon>Octocorallia</taxon>
        <taxon>Malacalcyonacea</taxon>
        <taxon>Plexauridae</taxon>
        <taxon>Paramuricea</taxon>
    </lineage>
</organism>
<sequence>MHVFAILVKCFQKIPQKKKHLQRVDSQTGRRQWKVGRDLKKHEQSEVHTRAMASWKEKEFREKRGQTVRNLIQVRAEHKIWLKTVFNTTKYLVANGLSFRGHEENSKLEEDLSGGLYLNSFSDLIFPQDPHLQQIAKNLPTNAKYTSPEIQNEVIETLAEIVIETVANECKEAELFTLMMDGTTDSSQSEMEGVALRYWNNSKGGIVEHVVDVKLAEDRSAKGLVDITTTTLKDEREISMDGLVSNTFDGASVMSGTKGGLHQLIQEHCGRIIPYIHCLNHRLGLVIRDTLSNILELGDFFQLDQDLYIFFRIPQINKLYEGDSLKS</sequence>
<reference evidence="2" key="1">
    <citation type="submission" date="2020-04" db="EMBL/GenBank/DDBJ databases">
        <authorList>
            <person name="Alioto T."/>
            <person name="Alioto T."/>
            <person name="Gomez Garrido J."/>
        </authorList>
    </citation>
    <scope>NUCLEOTIDE SEQUENCE</scope>
    <source>
        <strain evidence="2">A484AB</strain>
    </source>
</reference>
<feature type="domain" description="DUF4371" evidence="1">
    <location>
        <begin position="39"/>
        <end position="257"/>
    </location>
</feature>